<evidence type="ECO:0000256" key="1">
    <source>
        <dbReference type="ARBA" id="ARBA00001947"/>
    </source>
</evidence>
<proteinExistence type="inferred from homology"/>
<reference evidence="8 9" key="1">
    <citation type="submission" date="2020-08" db="EMBL/GenBank/DDBJ databases">
        <title>Genomic Encyclopedia of Type Strains, Phase IV (KMG-IV): sequencing the most valuable type-strain genomes for metagenomic binning, comparative biology and taxonomic classification.</title>
        <authorList>
            <person name="Goeker M."/>
        </authorList>
    </citation>
    <scope>NUCLEOTIDE SEQUENCE [LARGE SCALE GENOMIC DNA]</scope>
    <source>
        <strain evidence="8 9">DSM 12252</strain>
    </source>
</reference>
<keyword evidence="3 6" id="KW-0862">Zinc</keyword>
<evidence type="ECO:0000256" key="5">
    <source>
        <dbReference type="ARBA" id="ARBA00023027"/>
    </source>
</evidence>
<dbReference type="GO" id="GO:0051903">
    <property type="term" value="F:S-(hydroxymethyl)glutathione dehydrogenase [NAD(P)+] activity"/>
    <property type="evidence" value="ECO:0007669"/>
    <property type="project" value="UniProtKB-EC"/>
</dbReference>
<evidence type="ECO:0000259" key="7">
    <source>
        <dbReference type="SMART" id="SM00829"/>
    </source>
</evidence>
<dbReference type="InterPro" id="IPR013149">
    <property type="entry name" value="ADH-like_C"/>
</dbReference>
<keyword evidence="9" id="KW-1185">Reference proteome</keyword>
<dbReference type="Gene3D" id="3.90.180.10">
    <property type="entry name" value="Medium-chain alcohol dehydrogenases, catalytic domain"/>
    <property type="match status" value="1"/>
</dbReference>
<dbReference type="SMART" id="SM00829">
    <property type="entry name" value="PKS_ER"/>
    <property type="match status" value="1"/>
</dbReference>
<organism evidence="8 9">
    <name type="scientific">Prosthecobacter vanneervenii</name>
    <dbReference type="NCBI Taxonomy" id="48466"/>
    <lineage>
        <taxon>Bacteria</taxon>
        <taxon>Pseudomonadati</taxon>
        <taxon>Verrucomicrobiota</taxon>
        <taxon>Verrucomicrobiia</taxon>
        <taxon>Verrucomicrobiales</taxon>
        <taxon>Verrucomicrobiaceae</taxon>
        <taxon>Prosthecobacter</taxon>
    </lineage>
</organism>
<evidence type="ECO:0000256" key="6">
    <source>
        <dbReference type="RuleBase" id="RU361277"/>
    </source>
</evidence>
<dbReference type="InterPro" id="IPR002328">
    <property type="entry name" value="ADH_Zn_CS"/>
</dbReference>
<dbReference type="Pfam" id="PF08240">
    <property type="entry name" value="ADH_N"/>
    <property type="match status" value="1"/>
</dbReference>
<dbReference type="InterPro" id="IPR013154">
    <property type="entry name" value="ADH-like_N"/>
</dbReference>
<dbReference type="EMBL" id="JACHIG010000014">
    <property type="protein sequence ID" value="MBB5035247.1"/>
    <property type="molecule type" value="Genomic_DNA"/>
</dbReference>
<dbReference type="SUPFAM" id="SSF51735">
    <property type="entry name" value="NAD(P)-binding Rossmann-fold domains"/>
    <property type="match status" value="1"/>
</dbReference>
<keyword evidence="5" id="KW-0520">NAD</keyword>
<dbReference type="EC" id="1.1.1.1" evidence="8"/>
<dbReference type="GO" id="GO:0004022">
    <property type="term" value="F:alcohol dehydrogenase (NAD+) activity"/>
    <property type="evidence" value="ECO:0007669"/>
    <property type="project" value="UniProtKB-EC"/>
</dbReference>
<dbReference type="FunFam" id="3.40.50.720:FF:000003">
    <property type="entry name" value="S-(hydroxymethyl)glutathione dehydrogenase"/>
    <property type="match status" value="1"/>
</dbReference>
<comment type="cofactor">
    <cofactor evidence="1 6">
        <name>Zn(2+)</name>
        <dbReference type="ChEBI" id="CHEBI:29105"/>
    </cofactor>
</comment>
<dbReference type="InterPro" id="IPR020843">
    <property type="entry name" value="ER"/>
</dbReference>
<dbReference type="CDD" id="cd08279">
    <property type="entry name" value="Zn_ADH_class_III"/>
    <property type="match status" value="1"/>
</dbReference>
<dbReference type="SUPFAM" id="SSF50129">
    <property type="entry name" value="GroES-like"/>
    <property type="match status" value="1"/>
</dbReference>
<name>A0A7W7YFW5_9BACT</name>
<keyword evidence="4 8" id="KW-0560">Oxidoreductase</keyword>
<dbReference type="Proteomes" id="UP000590740">
    <property type="component" value="Unassembled WGS sequence"/>
</dbReference>
<evidence type="ECO:0000313" key="8">
    <source>
        <dbReference type="EMBL" id="MBB5035247.1"/>
    </source>
</evidence>
<sequence>MSTLAPAAVLYEAKKPLRIEEVQVLPPQAGEVTVRMKAAGVCHSDLHVMKGDLSMPMPIILGHEGSGVIEAVGEGVTSVEVGDHVILVWRGSCGKCEYCSNGRPALCDMGTAMRFTGLMPDGTTRFQNSAGESIRHYAGVSAFSSLSTMPQASVVKIPKDVSFEHAALIGCGVITGVGAVEKAARVQPSSTVAVIGCGGIGLNIVQAARMAGARQIIAVDKFSRKEADARQFGATDYVDVNAGDPVQAIKDLTDGKGVDYAFEAYGSGKTAEQAFDATKKGGMCVMVGITSAADRASINVNQLVYAEKTLRGSLYGSTQPRKDLLLLIAMHQSGRLMLDELITKRYPLEGINEAYDALQRGEVARSLIVFE</sequence>
<dbReference type="GO" id="GO:0046294">
    <property type="term" value="P:formaldehyde catabolic process"/>
    <property type="evidence" value="ECO:0007669"/>
    <property type="project" value="TreeGrafter"/>
</dbReference>
<dbReference type="InterPro" id="IPR011032">
    <property type="entry name" value="GroES-like_sf"/>
</dbReference>
<dbReference type="EC" id="1.1.1.284" evidence="8"/>
<dbReference type="GO" id="GO:0005829">
    <property type="term" value="C:cytosol"/>
    <property type="evidence" value="ECO:0007669"/>
    <property type="project" value="TreeGrafter"/>
</dbReference>
<protein>
    <submittedName>
        <fullName evidence="8">S-(Hydroxymethyl)glutathione dehydrogenase/alcohol dehydrogenase</fullName>
        <ecNumber evidence="8">1.1.1.1</ecNumber>
        <ecNumber evidence="8">1.1.1.284</ecNumber>
    </submittedName>
</protein>
<accession>A0A7W7YFW5</accession>
<dbReference type="PANTHER" id="PTHR43880">
    <property type="entry name" value="ALCOHOL DEHYDROGENASE"/>
    <property type="match status" value="1"/>
</dbReference>
<dbReference type="RefSeq" id="WP_184343835.1">
    <property type="nucleotide sequence ID" value="NZ_JACHIG010000014.1"/>
</dbReference>
<dbReference type="Pfam" id="PF00107">
    <property type="entry name" value="ADH_zinc_N"/>
    <property type="match status" value="1"/>
</dbReference>
<feature type="domain" description="Enoyl reductase (ER)" evidence="7">
    <location>
        <begin position="15"/>
        <end position="368"/>
    </location>
</feature>
<evidence type="ECO:0000313" key="9">
    <source>
        <dbReference type="Proteomes" id="UP000590740"/>
    </source>
</evidence>
<dbReference type="GO" id="GO:0008270">
    <property type="term" value="F:zinc ion binding"/>
    <property type="evidence" value="ECO:0007669"/>
    <property type="project" value="InterPro"/>
</dbReference>
<evidence type="ECO:0000256" key="3">
    <source>
        <dbReference type="ARBA" id="ARBA00022833"/>
    </source>
</evidence>
<comment type="caution">
    <text evidence="8">The sequence shown here is derived from an EMBL/GenBank/DDBJ whole genome shotgun (WGS) entry which is preliminary data.</text>
</comment>
<evidence type="ECO:0000256" key="2">
    <source>
        <dbReference type="ARBA" id="ARBA00022723"/>
    </source>
</evidence>
<dbReference type="InterPro" id="IPR036291">
    <property type="entry name" value="NAD(P)-bd_dom_sf"/>
</dbReference>
<keyword evidence="2 6" id="KW-0479">Metal-binding</keyword>
<comment type="similarity">
    <text evidence="6">Belongs to the zinc-containing alcohol dehydrogenase family.</text>
</comment>
<dbReference type="PANTHER" id="PTHR43880:SF12">
    <property type="entry name" value="ALCOHOL DEHYDROGENASE CLASS-3"/>
    <property type="match status" value="1"/>
</dbReference>
<gene>
    <name evidence="8" type="ORF">HNQ65_004856</name>
</gene>
<evidence type="ECO:0000256" key="4">
    <source>
        <dbReference type="ARBA" id="ARBA00023002"/>
    </source>
</evidence>
<dbReference type="AlphaFoldDB" id="A0A7W7YFW5"/>
<dbReference type="PROSITE" id="PS00059">
    <property type="entry name" value="ADH_ZINC"/>
    <property type="match status" value="1"/>
</dbReference>
<dbReference type="Gene3D" id="3.40.50.720">
    <property type="entry name" value="NAD(P)-binding Rossmann-like Domain"/>
    <property type="match status" value="1"/>
</dbReference>